<dbReference type="KEGG" id="nio:NITINOP_0856"/>
<dbReference type="Proteomes" id="UP000066284">
    <property type="component" value="Chromosome 1"/>
</dbReference>
<protein>
    <submittedName>
        <fullName evidence="1">Uncharacterized protein</fullName>
    </submittedName>
</protein>
<keyword evidence="2" id="KW-1185">Reference proteome</keyword>
<dbReference type="AlphaFoldDB" id="A0A0S4KNA0"/>
<sequence>MCFIRSMLNGTPNLYSLQQQFPKVDTGTVL</sequence>
<dbReference type="EMBL" id="LN885086">
    <property type="protein sequence ID" value="CUQ65831.1"/>
    <property type="molecule type" value="Genomic_DNA"/>
</dbReference>
<evidence type="ECO:0000313" key="2">
    <source>
        <dbReference type="Proteomes" id="UP000066284"/>
    </source>
</evidence>
<evidence type="ECO:0000313" key="1">
    <source>
        <dbReference type="EMBL" id="CUQ65831.1"/>
    </source>
</evidence>
<accession>A0A0S4KNA0</accession>
<proteinExistence type="predicted"/>
<reference evidence="2" key="1">
    <citation type="submission" date="2015-09" db="EMBL/GenBank/DDBJ databases">
        <authorList>
            <person name="Daims H."/>
        </authorList>
    </citation>
    <scope>NUCLEOTIDE SEQUENCE [LARGE SCALE GENOMIC DNA]</scope>
</reference>
<gene>
    <name evidence="1" type="ORF">NITINOP_0856</name>
</gene>
<name>A0A0S4KNA0_9BACT</name>
<organism evidence="1 2">
    <name type="scientific">Candidatus Nitrospira inopinata</name>
    <dbReference type="NCBI Taxonomy" id="1715989"/>
    <lineage>
        <taxon>Bacteria</taxon>
        <taxon>Pseudomonadati</taxon>
        <taxon>Nitrospirota</taxon>
        <taxon>Nitrospiria</taxon>
        <taxon>Nitrospirales</taxon>
        <taxon>Nitrospiraceae</taxon>
        <taxon>Nitrospira</taxon>
    </lineage>
</organism>